<dbReference type="Pfam" id="PF00076">
    <property type="entry name" value="RRM_1"/>
    <property type="match status" value="1"/>
</dbReference>
<dbReference type="SMART" id="SM00360">
    <property type="entry name" value="RRM"/>
    <property type="match status" value="1"/>
</dbReference>
<gene>
    <name evidence="2" type="ORF">J7I42_28895</name>
</gene>
<organism evidence="2 3">
    <name type="scientific">Niastella soli</name>
    <dbReference type="NCBI Taxonomy" id="2821487"/>
    <lineage>
        <taxon>Bacteria</taxon>
        <taxon>Pseudomonadati</taxon>
        <taxon>Bacteroidota</taxon>
        <taxon>Chitinophagia</taxon>
        <taxon>Chitinophagales</taxon>
        <taxon>Chitinophagaceae</taxon>
        <taxon>Niastella</taxon>
    </lineage>
</organism>
<reference evidence="2 3" key="1">
    <citation type="submission" date="2021-03" db="EMBL/GenBank/DDBJ databases">
        <title>Assistant Professor.</title>
        <authorList>
            <person name="Huq M.A."/>
        </authorList>
    </citation>
    <scope>NUCLEOTIDE SEQUENCE [LARGE SCALE GENOMIC DNA]</scope>
    <source>
        <strain evidence="2 3">MAH-29</strain>
    </source>
</reference>
<accession>A0ABS3Z3W9</accession>
<evidence type="ECO:0000259" key="1">
    <source>
        <dbReference type="SMART" id="SM00360"/>
    </source>
</evidence>
<dbReference type="Gene3D" id="3.30.70.330">
    <property type="match status" value="1"/>
</dbReference>
<evidence type="ECO:0000313" key="3">
    <source>
        <dbReference type="Proteomes" id="UP000677244"/>
    </source>
</evidence>
<dbReference type="CDD" id="cd00590">
    <property type="entry name" value="RRM_SF"/>
    <property type="match status" value="1"/>
</dbReference>
<name>A0ABS3Z3W9_9BACT</name>
<evidence type="ECO:0000313" key="2">
    <source>
        <dbReference type="EMBL" id="MBO9204340.1"/>
    </source>
</evidence>
<dbReference type="InterPro" id="IPR035979">
    <property type="entry name" value="RBD_domain_sf"/>
</dbReference>
<feature type="domain" description="RRM" evidence="1">
    <location>
        <begin position="2"/>
        <end position="74"/>
    </location>
</feature>
<sequence length="77" mass="8681">MYLLITNLNRFATTSQVVALFFPFGFLTSAQIICNIENGFSTGEALVEIEFSAGQTAIKALNNLRFMNYFIKVEETF</sequence>
<comment type="caution">
    <text evidence="2">The sequence shown here is derived from an EMBL/GenBank/DDBJ whole genome shotgun (WGS) entry which is preliminary data.</text>
</comment>
<keyword evidence="3" id="KW-1185">Reference proteome</keyword>
<dbReference type="SUPFAM" id="SSF54928">
    <property type="entry name" value="RNA-binding domain, RBD"/>
    <property type="match status" value="1"/>
</dbReference>
<protein>
    <recommendedName>
        <fullName evidence="1">RRM domain-containing protein</fullName>
    </recommendedName>
</protein>
<dbReference type="RefSeq" id="WP_209142812.1">
    <property type="nucleotide sequence ID" value="NZ_JAGHKO010000011.1"/>
</dbReference>
<dbReference type="InterPro" id="IPR012677">
    <property type="entry name" value="Nucleotide-bd_a/b_plait_sf"/>
</dbReference>
<proteinExistence type="predicted"/>
<dbReference type="InterPro" id="IPR000504">
    <property type="entry name" value="RRM_dom"/>
</dbReference>
<dbReference type="EMBL" id="JAGHKO010000011">
    <property type="protein sequence ID" value="MBO9204340.1"/>
    <property type="molecule type" value="Genomic_DNA"/>
</dbReference>
<dbReference type="Proteomes" id="UP000677244">
    <property type="component" value="Unassembled WGS sequence"/>
</dbReference>